<feature type="non-terminal residue" evidence="2">
    <location>
        <position position="1"/>
    </location>
</feature>
<keyword evidence="3" id="KW-1185">Reference proteome</keyword>
<dbReference type="PANTHER" id="PTHR18937:SF147">
    <property type="entry name" value="STRUCTURAL MAINTENANCE OF CHROMOSOMES PROTEIN 1B"/>
    <property type="match status" value="1"/>
</dbReference>
<evidence type="ECO:0000256" key="1">
    <source>
        <dbReference type="SAM" id="Coils"/>
    </source>
</evidence>
<gene>
    <name evidence="2" type="ORF">M9458_049892</name>
</gene>
<dbReference type="PANTHER" id="PTHR18937">
    <property type="entry name" value="STRUCTURAL MAINTENANCE OF CHROMOSOMES SMC FAMILY MEMBER"/>
    <property type="match status" value="1"/>
</dbReference>
<evidence type="ECO:0000313" key="2">
    <source>
        <dbReference type="EMBL" id="KAL0155629.1"/>
    </source>
</evidence>
<evidence type="ECO:0000313" key="3">
    <source>
        <dbReference type="Proteomes" id="UP001529510"/>
    </source>
</evidence>
<dbReference type="AlphaFoldDB" id="A0ABD0N0C2"/>
<reference evidence="2 3" key="1">
    <citation type="submission" date="2024-05" db="EMBL/GenBank/DDBJ databases">
        <title>Genome sequencing and assembly of Indian major carp, Cirrhinus mrigala (Hamilton, 1822).</title>
        <authorList>
            <person name="Mohindra V."/>
            <person name="Chowdhury L.M."/>
            <person name="Lal K."/>
            <person name="Jena J.K."/>
        </authorList>
    </citation>
    <scope>NUCLEOTIDE SEQUENCE [LARGE SCALE GENOMIC DNA]</scope>
    <source>
        <strain evidence="2">CM1030</strain>
        <tissue evidence="2">Blood</tissue>
    </source>
</reference>
<comment type="caution">
    <text evidence="2">The sequence shown here is derived from an EMBL/GenBank/DDBJ whole genome shotgun (WGS) entry which is preliminary data.</text>
</comment>
<keyword evidence="1" id="KW-0175">Coiled coil</keyword>
<feature type="coiled-coil region" evidence="1">
    <location>
        <begin position="123"/>
        <end position="164"/>
    </location>
</feature>
<dbReference type="EMBL" id="JAMKFB020000025">
    <property type="protein sequence ID" value="KAL0155629.1"/>
    <property type="molecule type" value="Genomic_DNA"/>
</dbReference>
<protein>
    <submittedName>
        <fullName evidence="2">Uncharacterized protein</fullName>
    </submittedName>
</protein>
<sequence>AEKYQALVDEHSENKLQLTLFQLFHNEKKIETQSGSLREMQDAAAQQKNSLDDWEQTMKARKKEHGRLNRELQQLEKEIRLGHRQCILTANEQILNQQRPQYIKAKVNTSHHEQKVEEAHRSLQKNRSQQARKEQELDELRHELVELERAWKASEKQMEEEAAQKGAGVQLEESQVKMGVLRKHNLSATAA</sequence>
<accession>A0ABD0N0C2</accession>
<organism evidence="2 3">
    <name type="scientific">Cirrhinus mrigala</name>
    <name type="common">Mrigala</name>
    <dbReference type="NCBI Taxonomy" id="683832"/>
    <lineage>
        <taxon>Eukaryota</taxon>
        <taxon>Metazoa</taxon>
        <taxon>Chordata</taxon>
        <taxon>Craniata</taxon>
        <taxon>Vertebrata</taxon>
        <taxon>Euteleostomi</taxon>
        <taxon>Actinopterygii</taxon>
        <taxon>Neopterygii</taxon>
        <taxon>Teleostei</taxon>
        <taxon>Ostariophysi</taxon>
        <taxon>Cypriniformes</taxon>
        <taxon>Cyprinidae</taxon>
        <taxon>Labeoninae</taxon>
        <taxon>Labeonini</taxon>
        <taxon>Cirrhinus</taxon>
    </lineage>
</organism>
<proteinExistence type="predicted"/>
<dbReference type="Proteomes" id="UP001529510">
    <property type="component" value="Unassembled WGS sequence"/>
</dbReference>
<name>A0ABD0N0C2_CIRMR</name>
<feature type="coiled-coil region" evidence="1">
    <location>
        <begin position="37"/>
        <end position="85"/>
    </location>
</feature>